<evidence type="ECO:0000313" key="6">
    <source>
        <dbReference type="EMBL" id="ROT72423.1"/>
    </source>
</evidence>
<feature type="compositionally biased region" description="Polar residues" evidence="4">
    <location>
        <begin position="159"/>
        <end position="169"/>
    </location>
</feature>
<dbReference type="Pfam" id="PF04153">
    <property type="entry name" value="NOT2_3_5_C"/>
    <property type="match status" value="1"/>
</dbReference>
<sequence length="546" mass="60590">MFNRKERIMGSLGGTVARSIESRGIASGPSVGSLVSSGSGSSGGSSLAALSSAVAATQNTNSLFMANSIQTATQQRAVTDMLRHMQGLGNRSITGIVGRPYGSGGNSMMGLHSNFGGDSAPPPLDLSEFPSLSSRSTDNSQPNPMAGRQPYVGMVKQPTPETSEFTMSSEDFPALPGTQSTPTGKIFSPFSDDGGFSNNDKKSTSTASSESSSDFSLRVAEKRESMRRGIQTRADGKVTNIPGDMVTDQFGMVGLLTFIRAAETDHQLVSLALGSDLTTLGLNLNSPENLYPNFGGPWAETPCRPQDIDYHVPQEYLTNQQIRGKLAPVKFDRYGEDLLFYMFYSNAGDVLQILAGSELYNRDWRYHKDERVWITRAPGMAPVEKGPNFERGTYFYFDAQNWRKVPKEFHLEYDKLEERPHIPGDCLRRNNTAFRRSSLEMASTAPKLQVLRSLIKELRNSLQGHERVRHSPAFTYIMDNYRRNAVTDQQYCREQEEMVHLAHTCATYLKSNRKYQELHAEYHGRGERTVKETADLVGFKLPHDPR</sequence>
<keyword evidence="2" id="KW-0805">Transcription regulation</keyword>
<comment type="caution">
    <text evidence="6">The sequence shown here is derived from an EMBL/GenBank/DDBJ whole genome shotgun (WGS) entry which is preliminary data.</text>
</comment>
<dbReference type="Proteomes" id="UP000283509">
    <property type="component" value="Unassembled WGS sequence"/>
</dbReference>
<dbReference type="CDD" id="cd20271">
    <property type="entry name" value="Complex1_LYR_FMC1"/>
    <property type="match status" value="1"/>
</dbReference>
<name>A0A3R7MBS7_PENVA</name>
<feature type="domain" description="NOT2/NOT3/NOT5 C-terminal" evidence="5">
    <location>
        <begin position="292"/>
        <end position="416"/>
    </location>
</feature>
<feature type="compositionally biased region" description="Low complexity" evidence="4">
    <location>
        <begin position="204"/>
        <end position="216"/>
    </location>
</feature>
<keyword evidence="3" id="KW-0804">Transcription</keyword>
<evidence type="ECO:0000259" key="5">
    <source>
        <dbReference type="Pfam" id="PF04153"/>
    </source>
</evidence>
<dbReference type="InterPro" id="IPR040168">
    <property type="entry name" value="Not2/3/5"/>
</dbReference>
<dbReference type="GO" id="GO:0030015">
    <property type="term" value="C:CCR4-NOT core complex"/>
    <property type="evidence" value="ECO:0007669"/>
    <property type="project" value="InterPro"/>
</dbReference>
<evidence type="ECO:0000256" key="3">
    <source>
        <dbReference type="ARBA" id="ARBA00023163"/>
    </source>
</evidence>
<evidence type="ECO:0000313" key="7">
    <source>
        <dbReference type="Proteomes" id="UP000283509"/>
    </source>
</evidence>
<dbReference type="GO" id="GO:0006355">
    <property type="term" value="P:regulation of DNA-templated transcription"/>
    <property type="evidence" value="ECO:0007669"/>
    <property type="project" value="InterPro"/>
</dbReference>
<keyword evidence="7" id="KW-1185">Reference proteome</keyword>
<dbReference type="STRING" id="6689.A0A3R7MBS7"/>
<dbReference type="Gene3D" id="2.30.30.1020">
    <property type="entry name" value="CCR4-NOT complex subunit 2/3/5, C-terminal domain"/>
    <property type="match status" value="1"/>
</dbReference>
<dbReference type="AlphaFoldDB" id="A0A3R7MBS7"/>
<dbReference type="OrthoDB" id="551431at2759"/>
<comment type="similarity">
    <text evidence="1">Belongs to the CNOT2/3/5 family.</text>
</comment>
<proteinExistence type="inferred from homology"/>
<evidence type="ECO:0000256" key="4">
    <source>
        <dbReference type="SAM" id="MobiDB-lite"/>
    </source>
</evidence>
<feature type="compositionally biased region" description="Polar residues" evidence="4">
    <location>
        <begin position="130"/>
        <end position="143"/>
    </location>
</feature>
<evidence type="ECO:0000256" key="1">
    <source>
        <dbReference type="ARBA" id="ARBA00007682"/>
    </source>
</evidence>
<dbReference type="FunFam" id="2.30.30.1020:FF:000005">
    <property type="entry name" value="Regena, isoform C"/>
    <property type="match status" value="1"/>
</dbReference>
<dbReference type="GO" id="GO:2000036">
    <property type="term" value="P:regulation of stem cell population maintenance"/>
    <property type="evidence" value="ECO:0007669"/>
    <property type="project" value="UniProtKB-ARBA"/>
</dbReference>
<gene>
    <name evidence="6" type="ORF">C7M84_009188</name>
</gene>
<reference evidence="6 7" key="2">
    <citation type="submission" date="2019-01" db="EMBL/GenBank/DDBJ databases">
        <title>The decoding of complex shrimp genome reveals the adaptation for benthos swimmer, frequently molting mechanism and breeding impact on genome.</title>
        <authorList>
            <person name="Sun Y."/>
            <person name="Gao Y."/>
            <person name="Yu Y."/>
        </authorList>
    </citation>
    <scope>NUCLEOTIDE SEQUENCE [LARGE SCALE GENOMIC DNA]</scope>
    <source>
        <tissue evidence="6">Muscle</tissue>
    </source>
</reference>
<evidence type="ECO:0000256" key="2">
    <source>
        <dbReference type="ARBA" id="ARBA00023015"/>
    </source>
</evidence>
<feature type="region of interest" description="Disordered" evidence="4">
    <location>
        <begin position="112"/>
        <end position="231"/>
    </location>
</feature>
<protein>
    <submittedName>
        <fullName evidence="6">Putative CCR4-NOT transcription complex subunit 2</fullName>
    </submittedName>
</protein>
<dbReference type="EMBL" id="QCYY01002158">
    <property type="protein sequence ID" value="ROT72423.1"/>
    <property type="molecule type" value="Genomic_DNA"/>
</dbReference>
<accession>A0A3R7MBS7</accession>
<dbReference type="InterPro" id="IPR038635">
    <property type="entry name" value="CCR4-NOT_su2/3/5_C_sf"/>
</dbReference>
<dbReference type="PANTHER" id="PTHR23326">
    <property type="entry name" value="CCR4 NOT-RELATED"/>
    <property type="match status" value="1"/>
</dbReference>
<dbReference type="InterPro" id="IPR007282">
    <property type="entry name" value="NOT2/3/5_C"/>
</dbReference>
<reference evidence="6 7" key="1">
    <citation type="submission" date="2018-04" db="EMBL/GenBank/DDBJ databases">
        <authorList>
            <person name="Zhang X."/>
            <person name="Yuan J."/>
            <person name="Li F."/>
            <person name="Xiang J."/>
        </authorList>
    </citation>
    <scope>NUCLEOTIDE SEQUENCE [LARGE SCALE GENOMIC DNA]</scope>
    <source>
        <tissue evidence="6">Muscle</tissue>
    </source>
</reference>
<organism evidence="6 7">
    <name type="scientific">Penaeus vannamei</name>
    <name type="common">Whiteleg shrimp</name>
    <name type="synonym">Litopenaeus vannamei</name>
    <dbReference type="NCBI Taxonomy" id="6689"/>
    <lineage>
        <taxon>Eukaryota</taxon>
        <taxon>Metazoa</taxon>
        <taxon>Ecdysozoa</taxon>
        <taxon>Arthropoda</taxon>
        <taxon>Crustacea</taxon>
        <taxon>Multicrustacea</taxon>
        <taxon>Malacostraca</taxon>
        <taxon>Eumalacostraca</taxon>
        <taxon>Eucarida</taxon>
        <taxon>Decapoda</taxon>
        <taxon>Dendrobranchiata</taxon>
        <taxon>Penaeoidea</taxon>
        <taxon>Penaeidae</taxon>
        <taxon>Penaeus</taxon>
    </lineage>
</organism>